<dbReference type="EMBL" id="LR031874">
    <property type="protein sequence ID" value="VDD20021.1"/>
    <property type="molecule type" value="Genomic_DNA"/>
</dbReference>
<proteinExistence type="predicted"/>
<evidence type="ECO:0000313" key="2">
    <source>
        <dbReference type="EMBL" id="VDD20021.1"/>
    </source>
</evidence>
<accession>A0A3P6DA49</accession>
<dbReference type="AlphaFoldDB" id="A0A3P6DA49"/>
<feature type="non-terminal residue" evidence="2">
    <location>
        <position position="1"/>
    </location>
</feature>
<organism evidence="2">
    <name type="scientific">Brassica oleracea</name>
    <name type="common">Wild cabbage</name>
    <dbReference type="NCBI Taxonomy" id="3712"/>
    <lineage>
        <taxon>Eukaryota</taxon>
        <taxon>Viridiplantae</taxon>
        <taxon>Streptophyta</taxon>
        <taxon>Embryophyta</taxon>
        <taxon>Tracheophyta</taxon>
        <taxon>Spermatophyta</taxon>
        <taxon>Magnoliopsida</taxon>
        <taxon>eudicotyledons</taxon>
        <taxon>Gunneridae</taxon>
        <taxon>Pentapetalae</taxon>
        <taxon>rosids</taxon>
        <taxon>malvids</taxon>
        <taxon>Brassicales</taxon>
        <taxon>Brassicaceae</taxon>
        <taxon>Brassiceae</taxon>
        <taxon>Brassica</taxon>
    </lineage>
</organism>
<keyword evidence="1" id="KW-0472">Membrane</keyword>
<sequence length="216" mass="23482">WWLVGDKGGVRGDMGHVIGQLLISPPSSSSLLLLRCRTTLDSNYVFSLRTSVTKSKGRIFCLFSGGNQREEQARKALESALGGKKNEFDKWDEEIKKRQESVGDGNAGNGGGGGWFGGGGGWFSGDHFWKEAQQITITLLAILFVYMIVAKGEVMAAFVLNPLLYALRGTREGLTSLSSKLMGRQASKVNGASSEEIWKDSQVSAKESVVRKWGSD</sequence>
<protein>
    <submittedName>
        <fullName evidence="2">Uncharacterized protein</fullName>
    </submittedName>
</protein>
<dbReference type="PANTHER" id="PTHR36393:SF1">
    <property type="entry name" value="SULFATE ADENYLYLTRANSFERASE SUBUNIT"/>
    <property type="match status" value="1"/>
</dbReference>
<reference evidence="2" key="1">
    <citation type="submission" date="2018-11" db="EMBL/GenBank/DDBJ databases">
        <authorList>
            <consortium name="Genoscope - CEA"/>
            <person name="William W."/>
        </authorList>
    </citation>
    <scope>NUCLEOTIDE SEQUENCE</scope>
</reference>
<gene>
    <name evidence="2" type="ORF">BOLC2T07017H</name>
</gene>
<keyword evidence="1" id="KW-1133">Transmembrane helix</keyword>
<dbReference type="PANTHER" id="PTHR36393">
    <property type="entry name" value="SULFATE ADENYLYLTRANSFERASE SUBUNIT"/>
    <property type="match status" value="1"/>
</dbReference>
<name>A0A3P6DA49_BRAOL</name>
<feature type="transmembrane region" description="Helical" evidence="1">
    <location>
        <begin position="137"/>
        <end position="160"/>
    </location>
</feature>
<keyword evidence="1" id="KW-0812">Transmembrane</keyword>
<evidence type="ECO:0000256" key="1">
    <source>
        <dbReference type="SAM" id="Phobius"/>
    </source>
</evidence>